<feature type="region of interest" description="Disordered" evidence="4">
    <location>
        <begin position="564"/>
        <end position="650"/>
    </location>
</feature>
<dbReference type="Gene3D" id="1.10.510.10">
    <property type="entry name" value="Transferase(Phosphotransferase) domain 1"/>
    <property type="match status" value="1"/>
</dbReference>
<name>A0ABP0FRM7_CLALP</name>
<dbReference type="PROSITE" id="PS00107">
    <property type="entry name" value="PROTEIN_KINASE_ATP"/>
    <property type="match status" value="1"/>
</dbReference>
<gene>
    <name evidence="6" type="ORF">CVLEPA_LOCUS12974</name>
</gene>
<dbReference type="PANTHER" id="PTHR44329">
    <property type="entry name" value="SERINE/THREONINE-PROTEIN KINASE TNNI3K-RELATED"/>
    <property type="match status" value="1"/>
</dbReference>
<dbReference type="InterPro" id="IPR011990">
    <property type="entry name" value="TPR-like_helical_dom_sf"/>
</dbReference>
<evidence type="ECO:0000313" key="6">
    <source>
        <dbReference type="EMBL" id="CAK8682296.1"/>
    </source>
</evidence>
<dbReference type="SUPFAM" id="SSF56112">
    <property type="entry name" value="Protein kinase-like (PK-like)"/>
    <property type="match status" value="1"/>
</dbReference>
<sequence>MAQVLSARKYNARMTSSFQSYEASSLKTSWDKEDLLGRGSFGKARRCIHDQLGKVVAKCFKVEGLSVDKDKVMLNIEREMKVLYRLKHQHIVAIHGITEWSDCIGIIMEYVEAGNLDDCLWLQGDIKNVPLLLQLRFAHQISDGLRYLHHHDKKRSYLHCDLKPENILLTPDLMVKIADFGSVAIATATGATGGSFTITTQHTPFYTAPELLGNILSDKKPSMDVYSYGMVLYAILTRHPAFSSDEPVNPGIIINLIIHRGQKPKQKYLDDVESTLKDKPEDLDIFKFLKDIMVRCWDFEVKNRPDIQQVYDKIDEKLRSLNKSDITYHISDLKKNEEPEPTPSSVKIVLSEFSSPFEVGPQPSSAYLPISEQSSSTSFTSIQDEVNAGSTTITTRESPGIKQGTSLAQIGLVENVQTEQSTSATSIQDVVNEGLSTLTIRESPIQKQITPKIKPKNESADGAVETASDVAKTSSEQSSSTSATSIQNEVNAGSSTLLTRESPDVKEEISGHLKSIPAAETVKDLKQNNEPADGDDETFQEQTTLTGRTLVRDRIKLFEASSGQSKTIPGLPKRTVVWNTPNTRPAAPDTRKEPADGAGGTLIDVVKTSSEQSSSTSATSIQDEVIAGSSTATTRESPGIKQGTSPEKSSLVTNVETGLENMSKQISSINDLISNEKIDKALKACEDLKSAMNSTFVTGDDAIDIGNDIINLMSTLRRKKYSPTILTLLLLAGDLHKQIDDPTEKVELMGRCAFECYGFIVRCNKNMQRTTYRQVISRMTDFVQSIHSVKVDDEKLAATLKAHCWMIFASCHSHLANYSRAIEVLQLAIATFESTFGDGCRKMWLYSACCNNMGTYYANNNQLEEAEMFYIKSFHAHQEMEDKSEQWKMENIHNTINNLCNFYQNHPTMSREKGSDVYNILHTQKHLMGLPRFWNMLSSLRLMILLSVDGDVKSICNELITMATNISPPADQRNRLCIRLRAAAELLFSKNDEESAKSLLECVDKFEKFSSKVGESSKGNMSHHQANDDVTTVQTVTEAMPEDKAADGASDDDGRSQGLENMSEKISSINDLISKRKIDKALTVCKSLITTIKTASLTGKEAFDIGNDIINLMTTLIREKYSPTILTLLLLAGDLHKLIDDPTEKVKLMERCALECYRFVVRYNEHLQPTTYRHVLSRMTGFVKSIQSVKIDDEKLVATSKAHCWLTIAECHSYLAEYSRAIEVLQLAIATLESTFGDGCRKMALYSACFNNMGTYYANNNQPEEAEAFYIKSFHAYQEVEDANEQWKMENLCDLYQDHPTMTRNKGSDVYNFLQKQTELTGLPRFWNMLSSLRLMILLNLDGDVKSICNKLVTMATNISPSADQRNNLYIYLKATAKLLSSKNDDGSVKPLLECADKFKK</sequence>
<evidence type="ECO:0000256" key="4">
    <source>
        <dbReference type="SAM" id="MobiDB-lite"/>
    </source>
</evidence>
<feature type="compositionally biased region" description="Low complexity" evidence="4">
    <location>
        <begin position="473"/>
        <end position="485"/>
    </location>
</feature>
<dbReference type="SMART" id="SM00028">
    <property type="entry name" value="TPR"/>
    <property type="match status" value="4"/>
</dbReference>
<evidence type="ECO:0000259" key="5">
    <source>
        <dbReference type="PROSITE" id="PS50011"/>
    </source>
</evidence>
<feature type="compositionally biased region" description="Polar residues" evidence="4">
    <location>
        <begin position="628"/>
        <end position="650"/>
    </location>
</feature>
<comment type="caution">
    <text evidence="6">The sequence shown here is derived from an EMBL/GenBank/DDBJ whole genome shotgun (WGS) entry which is preliminary data.</text>
</comment>
<organism evidence="6 7">
    <name type="scientific">Clavelina lepadiformis</name>
    <name type="common">Light-bulb sea squirt</name>
    <name type="synonym">Ascidia lepadiformis</name>
    <dbReference type="NCBI Taxonomy" id="159417"/>
    <lineage>
        <taxon>Eukaryota</taxon>
        <taxon>Metazoa</taxon>
        <taxon>Chordata</taxon>
        <taxon>Tunicata</taxon>
        <taxon>Ascidiacea</taxon>
        <taxon>Aplousobranchia</taxon>
        <taxon>Clavelinidae</taxon>
        <taxon>Clavelina</taxon>
    </lineage>
</organism>
<feature type="region of interest" description="Disordered" evidence="4">
    <location>
        <begin position="450"/>
        <end position="499"/>
    </location>
</feature>
<keyword evidence="2 3" id="KW-0067">ATP-binding</keyword>
<dbReference type="Proteomes" id="UP001642483">
    <property type="component" value="Unassembled WGS sequence"/>
</dbReference>
<feature type="compositionally biased region" description="Low complexity" evidence="4">
    <location>
        <begin position="608"/>
        <end position="620"/>
    </location>
</feature>
<accession>A0ABP0FRM7</accession>
<feature type="domain" description="Protein kinase" evidence="5">
    <location>
        <begin position="30"/>
        <end position="318"/>
    </location>
</feature>
<reference evidence="6 7" key="1">
    <citation type="submission" date="2024-02" db="EMBL/GenBank/DDBJ databases">
        <authorList>
            <person name="Daric V."/>
            <person name="Darras S."/>
        </authorList>
    </citation>
    <scope>NUCLEOTIDE SEQUENCE [LARGE SCALE GENOMIC DNA]</scope>
</reference>
<dbReference type="InterPro" id="IPR019734">
    <property type="entry name" value="TPR_rpt"/>
</dbReference>
<dbReference type="SMART" id="SM00220">
    <property type="entry name" value="S_TKc"/>
    <property type="match status" value="1"/>
</dbReference>
<proteinExistence type="predicted"/>
<keyword evidence="1 3" id="KW-0547">Nucleotide-binding</keyword>
<dbReference type="PROSITE" id="PS00108">
    <property type="entry name" value="PROTEIN_KINASE_ST"/>
    <property type="match status" value="1"/>
</dbReference>
<feature type="binding site" evidence="3">
    <location>
        <position position="58"/>
    </location>
    <ligand>
        <name>ATP</name>
        <dbReference type="ChEBI" id="CHEBI:30616"/>
    </ligand>
</feature>
<evidence type="ECO:0000256" key="2">
    <source>
        <dbReference type="ARBA" id="ARBA00022840"/>
    </source>
</evidence>
<dbReference type="InterPro" id="IPR017441">
    <property type="entry name" value="Protein_kinase_ATP_BS"/>
</dbReference>
<dbReference type="SUPFAM" id="SSF48452">
    <property type="entry name" value="TPR-like"/>
    <property type="match status" value="2"/>
</dbReference>
<evidence type="ECO:0000313" key="7">
    <source>
        <dbReference type="Proteomes" id="UP001642483"/>
    </source>
</evidence>
<dbReference type="Gene3D" id="1.25.40.10">
    <property type="entry name" value="Tetratricopeptide repeat domain"/>
    <property type="match status" value="2"/>
</dbReference>
<dbReference type="InterPro" id="IPR011009">
    <property type="entry name" value="Kinase-like_dom_sf"/>
</dbReference>
<protein>
    <recommendedName>
        <fullName evidence="5">Protein kinase domain-containing protein</fullName>
    </recommendedName>
</protein>
<dbReference type="Pfam" id="PF00069">
    <property type="entry name" value="Pkinase"/>
    <property type="match status" value="1"/>
</dbReference>
<dbReference type="PANTHER" id="PTHR44329:SF291">
    <property type="entry name" value="PROTEIN KINASE DOMAIN-CONTAINING PROTEIN"/>
    <property type="match status" value="1"/>
</dbReference>
<dbReference type="EMBL" id="CAWYQH010000090">
    <property type="protein sequence ID" value="CAK8682296.1"/>
    <property type="molecule type" value="Genomic_DNA"/>
</dbReference>
<dbReference type="InterPro" id="IPR008271">
    <property type="entry name" value="Ser/Thr_kinase_AS"/>
</dbReference>
<feature type="compositionally biased region" description="Polar residues" evidence="4">
    <location>
        <begin position="486"/>
        <end position="499"/>
    </location>
</feature>
<dbReference type="Pfam" id="PF13374">
    <property type="entry name" value="TPR_10"/>
    <property type="match status" value="2"/>
</dbReference>
<dbReference type="PROSITE" id="PS50011">
    <property type="entry name" value="PROTEIN_KINASE_DOM"/>
    <property type="match status" value="1"/>
</dbReference>
<evidence type="ECO:0000256" key="1">
    <source>
        <dbReference type="ARBA" id="ARBA00022741"/>
    </source>
</evidence>
<dbReference type="InterPro" id="IPR051681">
    <property type="entry name" value="Ser/Thr_Kinases-Pseudokinases"/>
</dbReference>
<feature type="region of interest" description="Disordered" evidence="4">
    <location>
        <begin position="1040"/>
        <end position="1061"/>
    </location>
</feature>
<evidence type="ECO:0000256" key="3">
    <source>
        <dbReference type="PROSITE-ProRule" id="PRU10141"/>
    </source>
</evidence>
<keyword evidence="7" id="KW-1185">Reference proteome</keyword>
<dbReference type="InterPro" id="IPR000719">
    <property type="entry name" value="Prot_kinase_dom"/>
</dbReference>